<name>A0A4Z2E785_9TELE</name>
<gene>
    <name evidence="2" type="ORF">EYF80_065237</name>
</gene>
<sequence length="260" mass="28589">MEGHEDARSQERKQVCTDSCDVISCDVSQALDFWRFQNLLTSLCPSGDTTITLWATSCHTRQPRPWRHRVQDQVLVLVVDLVLVYALVRYSSYVMIQSCRVNPPELGLAAPQSPPGRGTGCRALLEGEESEAQVTGQLHNGQCWEAGSSPPLRADEDERCSALTAPLHPAGRMMKTTLTLAELQPVPLQLPQADLVRDETETLSWYRPSPTCCAVMPLAMACCTDSRVTWATTTLGNRYSISLKSATRAICSSESEEGCS</sequence>
<accession>A0A4Z2E785</accession>
<evidence type="ECO:0000313" key="3">
    <source>
        <dbReference type="Proteomes" id="UP000314294"/>
    </source>
</evidence>
<reference evidence="2 3" key="1">
    <citation type="submission" date="2019-03" db="EMBL/GenBank/DDBJ databases">
        <title>First draft genome of Liparis tanakae, snailfish: a comprehensive survey of snailfish specific genes.</title>
        <authorList>
            <person name="Kim W."/>
            <person name="Song I."/>
            <person name="Jeong J.-H."/>
            <person name="Kim D."/>
            <person name="Kim S."/>
            <person name="Ryu S."/>
            <person name="Song J.Y."/>
            <person name="Lee S.K."/>
        </authorList>
    </citation>
    <scope>NUCLEOTIDE SEQUENCE [LARGE SCALE GENOMIC DNA]</scope>
    <source>
        <tissue evidence="2">Muscle</tissue>
    </source>
</reference>
<feature type="transmembrane region" description="Helical" evidence="1">
    <location>
        <begin position="74"/>
        <end position="96"/>
    </location>
</feature>
<dbReference type="EMBL" id="SRLO01014760">
    <property type="protein sequence ID" value="TNN24637.1"/>
    <property type="molecule type" value="Genomic_DNA"/>
</dbReference>
<dbReference type="Proteomes" id="UP000314294">
    <property type="component" value="Unassembled WGS sequence"/>
</dbReference>
<evidence type="ECO:0000256" key="1">
    <source>
        <dbReference type="SAM" id="Phobius"/>
    </source>
</evidence>
<keyword evidence="1" id="KW-0812">Transmembrane</keyword>
<evidence type="ECO:0000313" key="2">
    <source>
        <dbReference type="EMBL" id="TNN24637.1"/>
    </source>
</evidence>
<keyword evidence="1" id="KW-0472">Membrane</keyword>
<keyword evidence="1" id="KW-1133">Transmembrane helix</keyword>
<keyword evidence="3" id="KW-1185">Reference proteome</keyword>
<protein>
    <submittedName>
        <fullName evidence="2">Uncharacterized protein</fullName>
    </submittedName>
</protein>
<organism evidence="2 3">
    <name type="scientific">Liparis tanakae</name>
    <name type="common">Tanaka's snailfish</name>
    <dbReference type="NCBI Taxonomy" id="230148"/>
    <lineage>
        <taxon>Eukaryota</taxon>
        <taxon>Metazoa</taxon>
        <taxon>Chordata</taxon>
        <taxon>Craniata</taxon>
        <taxon>Vertebrata</taxon>
        <taxon>Euteleostomi</taxon>
        <taxon>Actinopterygii</taxon>
        <taxon>Neopterygii</taxon>
        <taxon>Teleostei</taxon>
        <taxon>Neoteleostei</taxon>
        <taxon>Acanthomorphata</taxon>
        <taxon>Eupercaria</taxon>
        <taxon>Perciformes</taxon>
        <taxon>Cottioidei</taxon>
        <taxon>Cottales</taxon>
        <taxon>Liparidae</taxon>
        <taxon>Liparis</taxon>
    </lineage>
</organism>
<comment type="caution">
    <text evidence="2">The sequence shown here is derived from an EMBL/GenBank/DDBJ whole genome shotgun (WGS) entry which is preliminary data.</text>
</comment>
<proteinExistence type="predicted"/>
<dbReference type="AlphaFoldDB" id="A0A4Z2E785"/>